<dbReference type="InterPro" id="IPR052035">
    <property type="entry name" value="ZnF_BED_domain_contain"/>
</dbReference>
<feature type="non-terminal residue" evidence="1">
    <location>
        <position position="153"/>
    </location>
</feature>
<proteinExistence type="predicted"/>
<dbReference type="PANTHER" id="PTHR46481:SF9">
    <property type="entry name" value="ZINC FINGER BED DOMAIN-CONTAINING PROTEIN 1-LIKE"/>
    <property type="match status" value="1"/>
</dbReference>
<organism evidence="1 2">
    <name type="scientific">Culter alburnus</name>
    <name type="common">Topmouth culter</name>
    <dbReference type="NCBI Taxonomy" id="194366"/>
    <lineage>
        <taxon>Eukaryota</taxon>
        <taxon>Metazoa</taxon>
        <taxon>Chordata</taxon>
        <taxon>Craniata</taxon>
        <taxon>Vertebrata</taxon>
        <taxon>Euteleostomi</taxon>
        <taxon>Actinopterygii</taxon>
        <taxon>Neopterygii</taxon>
        <taxon>Teleostei</taxon>
        <taxon>Ostariophysi</taxon>
        <taxon>Cypriniformes</taxon>
        <taxon>Xenocyprididae</taxon>
        <taxon>Xenocypridinae</taxon>
        <taxon>Culter</taxon>
    </lineage>
</organism>
<comment type="caution">
    <text evidence="1">The sequence shown here is derived from an EMBL/GenBank/DDBJ whole genome shotgun (WGS) entry which is preliminary data.</text>
</comment>
<sequence>MTNLHLHLRVCHPAEYATLPARAGPSKKASQGQQTITGAFAKGTKYKTDSNRWRQLTDVVTRFLAKEMVSFNTVEKPSFKTMLHTFDKQYELPEKFLKDGYLFNEVRSNITKELGDVEYLALTTDMWSSCNIMPYMSVTVHYVNKEWTLQSKC</sequence>
<dbReference type="PANTHER" id="PTHR46481">
    <property type="entry name" value="ZINC FINGER BED DOMAIN-CONTAINING PROTEIN 4"/>
    <property type="match status" value="1"/>
</dbReference>
<keyword evidence="2" id="KW-1185">Reference proteome</keyword>
<reference evidence="1 2" key="1">
    <citation type="submission" date="2024-05" db="EMBL/GenBank/DDBJ databases">
        <title>A high-quality chromosomal-level genome assembly of Topmouth culter (Culter alburnus).</title>
        <authorList>
            <person name="Zhao H."/>
        </authorList>
    </citation>
    <scope>NUCLEOTIDE SEQUENCE [LARGE SCALE GENOMIC DNA]</scope>
    <source>
        <strain evidence="1">CATC2023</strain>
        <tissue evidence="1">Muscle</tissue>
    </source>
</reference>
<dbReference type="Proteomes" id="UP001479290">
    <property type="component" value="Unassembled WGS sequence"/>
</dbReference>
<dbReference type="EMBL" id="JAWDJR010000003">
    <property type="protein sequence ID" value="KAK9977066.1"/>
    <property type="molecule type" value="Genomic_DNA"/>
</dbReference>
<evidence type="ECO:0000313" key="1">
    <source>
        <dbReference type="EMBL" id="KAK9977066.1"/>
    </source>
</evidence>
<protein>
    <submittedName>
        <fullName evidence="1">Uncharacterized protein</fullName>
    </submittedName>
</protein>
<name>A0AAW2AW04_CULAL</name>
<dbReference type="AlphaFoldDB" id="A0AAW2AW04"/>
<gene>
    <name evidence="1" type="ORF">ABG768_018887</name>
</gene>
<evidence type="ECO:0000313" key="2">
    <source>
        <dbReference type="Proteomes" id="UP001479290"/>
    </source>
</evidence>
<accession>A0AAW2AW04</accession>